<dbReference type="GO" id="GO:0097361">
    <property type="term" value="C:cytosolic [4Fe-4S] assembly targeting complex"/>
    <property type="evidence" value="ECO:0007669"/>
    <property type="project" value="UniProtKB-UniRule"/>
</dbReference>
<comment type="function">
    <text evidence="5">Key component of the cytosolic iron-sulfur protein assembly (CIA) complex, a multiprotein complex that mediates the incorporation of iron-sulfur cluster into apoproteins specifically involved in DNA metabolism and genomic integrity. In the CIA complex, MMS19 acts as an adapter between early-acting CIA components and a subset of cellular target iron-sulfur proteins.</text>
</comment>
<dbReference type="Proteomes" id="UP001360560">
    <property type="component" value="Unassembled WGS sequence"/>
</dbReference>
<keyword evidence="5" id="KW-0234">DNA repair</keyword>
<sequence>MSDIDGKPFTALVSDYFTHVDDTSDSDEPLNEIVKKITNNDAKLVELIQSLGNDLKNEDGASRAKALGCLSKVLERLPLGKLSSVEIGHLIKFFMTKFDDILAFKQILTGLNSLILMDRFEINEISEVIIKEFTESYNAKNFNAHVRYLTFQILDNIIRQPRNFVAVTSDSKLNDAYIKSFLNIATGEKDPRNLMLSFHLNEIILKQFNNIDSFKEDLFDNSFCYFPIAFKPPKNDPYKITTNDLKSALRNTLTANDSTIEDLLPNLFEKLTSTSMSVKQDVLDTLKDAIGKFNAEVVNVHWIEIWDALKFEILHNDNIPYYSVIRKIDDLRENKLEENLEMLTNDEKEKKESVKVTSSTLLLFKQLATKFAEKDEFLQLYLEKLIEDLLSNINDPKSKLVKQSYLLLSVIAQANDYSFNYIIKNIGPILMKSNKLQAANVEEQKVIIEEISFFLHSYLNLYGSFTNSANTRPLDLETNAMMAHKDEIIIILSRSLVSSSGSFADLKIQALRNLRLLLELKGFLNISEVRMILNYISDILIEYVSLEGNNEEKESQFNKIYKSCLSVLATITEMNNVLISGEFFSQFLSLLADEIVEAPDFKNSEKILSILSDLSCKNSNLLEVLSIRLLSKLNIVIDNCKKNDNKAADYNDKCLKYALLILNVLYNSLFKFLKSHPDFKTSNNFLKKYIPLLLTLCFSIDSKDVFYNDSLVELSSRILFLIVLRSEISMHQEILDTFIGLFVESKATDLFEVIMPENIFNYQSKMVHLFVKSIAGIDFKSTTWSTQISVNDFTDKTIELLNLKEGDVYQRLGYLQLLFMVVNKWSGSSEDDSTMELYSKLTGNIKSHITNNFNETVNDLEIFVWIAKALILKNHRLSADAAQFLLGLIDDAAKSPEAKALSDKICKSFDILVTEEIIFKVDYTRQVDSGMKRKLLKKDGVNHNINLKPLYKQKLFEILIPSLISSFQTNTKVYSDGDDENSTILKKAFYLTTLSLVSNHMSTDIILMQLEDLFPLLIESIKLNSSQVRGAALTTLDSLITERTVKLIGNYLSSLIPTLINCFKSANYFKKDLDENAESLKIDKVFMKYNSPEVREKSLGCLLKLCQYIDLIKLVPFKEVVLKNMVVPLDDKKRDVRKKACDCRQDFYELGQVKA</sequence>
<evidence type="ECO:0000256" key="3">
    <source>
        <dbReference type="ARBA" id="ARBA00022737"/>
    </source>
</evidence>
<dbReference type="RefSeq" id="XP_064855579.1">
    <property type="nucleotide sequence ID" value="XM_064999507.1"/>
</dbReference>
<protein>
    <recommendedName>
        <fullName evidence="5">MMS19 nucleotide excision repair protein</fullName>
    </recommendedName>
</protein>
<dbReference type="GO" id="GO:0016226">
    <property type="term" value="P:iron-sulfur cluster assembly"/>
    <property type="evidence" value="ECO:0007669"/>
    <property type="project" value="UniProtKB-UniRule"/>
</dbReference>
<evidence type="ECO:0000256" key="1">
    <source>
        <dbReference type="ARBA" id="ARBA00004123"/>
    </source>
</evidence>
<dbReference type="GO" id="GO:0005634">
    <property type="term" value="C:nucleus"/>
    <property type="evidence" value="ECO:0007669"/>
    <property type="project" value="UniProtKB-SubCell"/>
</dbReference>
<feature type="domain" description="MMS19 C-terminal" evidence="6">
    <location>
        <begin position="607"/>
        <end position="1105"/>
    </location>
</feature>
<keyword evidence="3" id="KW-0677">Repeat</keyword>
<organism evidence="8 9">
    <name type="scientific">Saccharomycopsis crataegensis</name>
    <dbReference type="NCBI Taxonomy" id="43959"/>
    <lineage>
        <taxon>Eukaryota</taxon>
        <taxon>Fungi</taxon>
        <taxon>Dikarya</taxon>
        <taxon>Ascomycota</taxon>
        <taxon>Saccharomycotina</taxon>
        <taxon>Saccharomycetes</taxon>
        <taxon>Saccharomycopsidaceae</taxon>
        <taxon>Saccharomycopsis</taxon>
    </lineage>
</organism>
<feature type="domain" description="MMS19 N-terminal" evidence="7">
    <location>
        <begin position="48"/>
        <end position="315"/>
    </location>
</feature>
<dbReference type="GO" id="GO:0006281">
    <property type="term" value="P:DNA repair"/>
    <property type="evidence" value="ECO:0007669"/>
    <property type="project" value="UniProtKB-UniRule"/>
</dbReference>
<proteinExistence type="inferred from homology"/>
<evidence type="ECO:0000256" key="5">
    <source>
        <dbReference type="RuleBase" id="RU367072"/>
    </source>
</evidence>
<dbReference type="Gene3D" id="1.25.10.10">
    <property type="entry name" value="Leucine-rich Repeat Variant"/>
    <property type="match status" value="2"/>
</dbReference>
<keyword evidence="9" id="KW-1185">Reference proteome</keyword>
<dbReference type="AlphaFoldDB" id="A0AAV5QUW0"/>
<dbReference type="GeneID" id="90076572"/>
<dbReference type="EMBL" id="BTFZ01000020">
    <property type="protein sequence ID" value="GMM38584.1"/>
    <property type="molecule type" value="Genomic_DNA"/>
</dbReference>
<gene>
    <name evidence="8" type="ORF">DASC09_059230</name>
</gene>
<dbReference type="InterPro" id="IPR016024">
    <property type="entry name" value="ARM-type_fold"/>
</dbReference>
<dbReference type="PANTHER" id="PTHR12891:SF0">
    <property type="entry name" value="MMS19 NUCLEOTIDE EXCISION REPAIR PROTEIN HOMOLOG"/>
    <property type="match status" value="1"/>
</dbReference>
<keyword evidence="4 5" id="KW-0539">Nucleus</keyword>
<dbReference type="SUPFAM" id="SSF48371">
    <property type="entry name" value="ARM repeat"/>
    <property type="match status" value="1"/>
</dbReference>
<dbReference type="PANTHER" id="PTHR12891">
    <property type="entry name" value="DNA REPAIR/TRANSCRIPTION PROTEIN MET18/MMS19"/>
    <property type="match status" value="1"/>
</dbReference>
<dbReference type="InterPro" id="IPR011989">
    <property type="entry name" value="ARM-like"/>
</dbReference>
<evidence type="ECO:0000256" key="4">
    <source>
        <dbReference type="ARBA" id="ARBA00023242"/>
    </source>
</evidence>
<comment type="subcellular location">
    <subcellularLocation>
        <location evidence="1 5">Nucleus</location>
    </subcellularLocation>
</comment>
<reference evidence="8 9" key="1">
    <citation type="journal article" date="2023" name="Elife">
        <title>Identification of key yeast species and microbe-microbe interactions impacting larval growth of Drosophila in the wild.</title>
        <authorList>
            <person name="Mure A."/>
            <person name="Sugiura Y."/>
            <person name="Maeda R."/>
            <person name="Honda K."/>
            <person name="Sakurai N."/>
            <person name="Takahashi Y."/>
            <person name="Watada M."/>
            <person name="Katoh T."/>
            <person name="Gotoh A."/>
            <person name="Gotoh Y."/>
            <person name="Taniguchi I."/>
            <person name="Nakamura K."/>
            <person name="Hayashi T."/>
            <person name="Katayama T."/>
            <person name="Uemura T."/>
            <person name="Hattori Y."/>
        </authorList>
    </citation>
    <scope>NUCLEOTIDE SEQUENCE [LARGE SCALE GENOMIC DNA]</scope>
    <source>
        <strain evidence="8 9">SC-9</strain>
    </source>
</reference>
<dbReference type="InterPro" id="IPR039920">
    <property type="entry name" value="MMS19"/>
</dbReference>
<dbReference type="GO" id="GO:0051604">
    <property type="term" value="P:protein maturation"/>
    <property type="evidence" value="ECO:0007669"/>
    <property type="project" value="UniProtKB-UniRule"/>
</dbReference>
<dbReference type="InterPro" id="IPR024687">
    <property type="entry name" value="MMS19_C"/>
</dbReference>
<name>A0AAV5QUW0_9ASCO</name>
<accession>A0AAV5QUW0</accession>
<dbReference type="InterPro" id="IPR029240">
    <property type="entry name" value="MMS19_N"/>
</dbReference>
<evidence type="ECO:0000256" key="2">
    <source>
        <dbReference type="ARBA" id="ARBA00009340"/>
    </source>
</evidence>
<evidence type="ECO:0000259" key="7">
    <source>
        <dbReference type="Pfam" id="PF14500"/>
    </source>
</evidence>
<evidence type="ECO:0000313" key="8">
    <source>
        <dbReference type="EMBL" id="GMM38584.1"/>
    </source>
</evidence>
<evidence type="ECO:0000313" key="9">
    <source>
        <dbReference type="Proteomes" id="UP001360560"/>
    </source>
</evidence>
<evidence type="ECO:0000259" key="6">
    <source>
        <dbReference type="Pfam" id="PF12460"/>
    </source>
</evidence>
<keyword evidence="5" id="KW-0227">DNA damage</keyword>
<comment type="caution">
    <text evidence="8">The sequence shown here is derived from an EMBL/GenBank/DDBJ whole genome shotgun (WGS) entry which is preliminary data.</text>
</comment>
<dbReference type="Pfam" id="PF12460">
    <property type="entry name" value="MMS19_C"/>
    <property type="match status" value="1"/>
</dbReference>
<comment type="similarity">
    <text evidence="2 5">Belongs to the MET18/MMS19 family.</text>
</comment>
<dbReference type="Pfam" id="PF14500">
    <property type="entry name" value="MMS19_N"/>
    <property type="match status" value="1"/>
</dbReference>